<reference evidence="3" key="2">
    <citation type="submission" date="2025-08" db="UniProtKB">
        <authorList>
            <consortium name="RefSeq"/>
        </authorList>
    </citation>
    <scope>IDENTIFICATION</scope>
    <source>
        <tissue evidence="3">Whole plant</tissue>
    </source>
</reference>
<evidence type="ECO:0000313" key="2">
    <source>
        <dbReference type="Proteomes" id="UP000515211"/>
    </source>
</evidence>
<proteinExistence type="predicted"/>
<sequence length="172" mass="18856">MELDGLDAILAQNKAMSQQIIAITQHLGGIRQTLRLTSSLTHSLFTPSGLRLQAFSSSPILQGCQGPHPLLSCASKSPSQLVRSFAVAHQDTNRPHSSRSPRRCRSQSSRRRRSHFSPSLSSPTRLSNLRSLVCAHLVVPPSSVVVSLVTGLNFDLQTFMMMKMLKVIKNKG</sequence>
<name>A0A9C6TAH2_ARADU</name>
<reference evidence="2" key="1">
    <citation type="journal article" date="2016" name="Nat. Genet.">
        <title>The genome sequences of Arachis duranensis and Arachis ipaensis, the diploid ancestors of cultivated peanut.</title>
        <authorList>
            <person name="Bertioli D.J."/>
            <person name="Cannon S.B."/>
            <person name="Froenicke L."/>
            <person name="Huang G."/>
            <person name="Farmer A.D."/>
            <person name="Cannon E.K."/>
            <person name="Liu X."/>
            <person name="Gao D."/>
            <person name="Clevenger J."/>
            <person name="Dash S."/>
            <person name="Ren L."/>
            <person name="Moretzsohn M.C."/>
            <person name="Shirasawa K."/>
            <person name="Huang W."/>
            <person name="Vidigal B."/>
            <person name="Abernathy B."/>
            <person name="Chu Y."/>
            <person name="Niederhuth C.E."/>
            <person name="Umale P."/>
            <person name="Araujo A.C."/>
            <person name="Kozik A."/>
            <person name="Kim K.D."/>
            <person name="Burow M.D."/>
            <person name="Varshney R.K."/>
            <person name="Wang X."/>
            <person name="Zhang X."/>
            <person name="Barkley N."/>
            <person name="Guimaraes P.M."/>
            <person name="Isobe S."/>
            <person name="Guo B."/>
            <person name="Liao B."/>
            <person name="Stalker H.T."/>
            <person name="Schmitz R.J."/>
            <person name="Scheffler B.E."/>
            <person name="Leal-Bertioli S.C."/>
            <person name="Xun X."/>
            <person name="Jackson S.A."/>
            <person name="Michelmore R."/>
            <person name="Ozias-Akins P."/>
        </authorList>
    </citation>
    <scope>NUCLEOTIDE SEQUENCE [LARGE SCALE GENOMIC DNA]</scope>
    <source>
        <strain evidence="2">cv. V14167</strain>
    </source>
</reference>
<feature type="compositionally biased region" description="Basic residues" evidence="1">
    <location>
        <begin position="96"/>
        <end position="115"/>
    </location>
</feature>
<accession>A0A9C6TAH2</accession>
<keyword evidence="2" id="KW-1185">Reference proteome</keyword>
<feature type="region of interest" description="Disordered" evidence="1">
    <location>
        <begin position="88"/>
        <end position="124"/>
    </location>
</feature>
<gene>
    <name evidence="3" type="primary">LOC107466069</name>
</gene>
<protein>
    <submittedName>
        <fullName evidence="3">Uncharacterized protein LOC107466069</fullName>
    </submittedName>
</protein>
<dbReference type="GeneID" id="107466069"/>
<dbReference type="KEGG" id="adu:107466069"/>
<evidence type="ECO:0000256" key="1">
    <source>
        <dbReference type="SAM" id="MobiDB-lite"/>
    </source>
</evidence>
<dbReference type="Proteomes" id="UP000515211">
    <property type="component" value="Chromosome 9"/>
</dbReference>
<organism evidence="2 3">
    <name type="scientific">Arachis duranensis</name>
    <name type="common">Wild peanut</name>
    <dbReference type="NCBI Taxonomy" id="130453"/>
    <lineage>
        <taxon>Eukaryota</taxon>
        <taxon>Viridiplantae</taxon>
        <taxon>Streptophyta</taxon>
        <taxon>Embryophyta</taxon>
        <taxon>Tracheophyta</taxon>
        <taxon>Spermatophyta</taxon>
        <taxon>Magnoliopsida</taxon>
        <taxon>eudicotyledons</taxon>
        <taxon>Gunneridae</taxon>
        <taxon>Pentapetalae</taxon>
        <taxon>rosids</taxon>
        <taxon>fabids</taxon>
        <taxon>Fabales</taxon>
        <taxon>Fabaceae</taxon>
        <taxon>Papilionoideae</taxon>
        <taxon>50 kb inversion clade</taxon>
        <taxon>dalbergioids sensu lato</taxon>
        <taxon>Dalbergieae</taxon>
        <taxon>Pterocarpus clade</taxon>
        <taxon>Arachis</taxon>
    </lineage>
</organism>
<dbReference type="RefSeq" id="XP_052110275.1">
    <property type="nucleotide sequence ID" value="XM_052254315.1"/>
</dbReference>
<evidence type="ECO:0000313" key="3">
    <source>
        <dbReference type="RefSeq" id="XP_052110275.1"/>
    </source>
</evidence>
<dbReference type="AlphaFoldDB" id="A0A9C6TAH2"/>